<dbReference type="AlphaFoldDB" id="A0A6L6PRH5"/>
<dbReference type="EMBL" id="WNKY01000067">
    <property type="protein sequence ID" value="MTV41736.1"/>
    <property type="molecule type" value="Genomic_DNA"/>
</dbReference>
<feature type="domain" description="Methyltransferase regulatory" evidence="1">
    <location>
        <begin position="199"/>
        <end position="268"/>
    </location>
</feature>
<dbReference type="Proteomes" id="UP000475582">
    <property type="component" value="Unassembled WGS sequence"/>
</dbReference>
<comment type="caution">
    <text evidence="2">The sequence shown here is derived from an EMBL/GenBank/DDBJ whole genome shotgun (WGS) entry which is preliminary data.</text>
</comment>
<gene>
    <name evidence="2" type="ORF">GM676_29715</name>
</gene>
<dbReference type="InterPro" id="IPR018773">
    <property type="entry name" value="MeTrfase_reg_dom_prd"/>
</dbReference>
<protein>
    <recommendedName>
        <fullName evidence="1">Methyltransferase regulatory domain-containing protein</fullName>
    </recommendedName>
</protein>
<evidence type="ECO:0000313" key="2">
    <source>
        <dbReference type="EMBL" id="MTV41736.1"/>
    </source>
</evidence>
<reference evidence="2 3" key="1">
    <citation type="submission" date="2019-11" db="EMBL/GenBank/DDBJ databases">
        <title>Type strains purchased from KCTC, JCM and DSMZ.</title>
        <authorList>
            <person name="Lu H."/>
        </authorList>
    </citation>
    <scope>NUCLEOTIDE SEQUENCE [LARGE SCALE GENOMIC DNA]</scope>
    <source>
        <strain evidence="2 3">KCTC 22382</strain>
    </source>
</reference>
<dbReference type="RefSeq" id="WP_155468104.1">
    <property type="nucleotide sequence ID" value="NZ_WNKY01000067.1"/>
</dbReference>
<organism evidence="2 3">
    <name type="scientific">Duganella radicis</name>
    <dbReference type="NCBI Taxonomy" id="551988"/>
    <lineage>
        <taxon>Bacteria</taxon>
        <taxon>Pseudomonadati</taxon>
        <taxon>Pseudomonadota</taxon>
        <taxon>Betaproteobacteria</taxon>
        <taxon>Burkholderiales</taxon>
        <taxon>Oxalobacteraceae</taxon>
        <taxon>Telluria group</taxon>
        <taxon>Duganella</taxon>
    </lineage>
</organism>
<dbReference type="InterPro" id="IPR029063">
    <property type="entry name" value="SAM-dependent_MTases_sf"/>
</dbReference>
<dbReference type="OrthoDB" id="323463at2"/>
<proteinExistence type="predicted"/>
<evidence type="ECO:0000313" key="3">
    <source>
        <dbReference type="Proteomes" id="UP000475582"/>
    </source>
</evidence>
<accession>A0A6L6PRH5</accession>
<sequence>MNWNDDHAGSPVHLSLACLLHGCTPVAPDLPFAYLAWGAGCAPALARWAAQLPHGRFYALDDRQAGAGAERDPHNLTRLDVGTDDWTAALPPLDFIVLGDDYDALAPARRRQALALIARHLQPGGLVQVRYHAMPGGASGHPLQRLLLAYQALDGATPAAAHAAVAALAEHGAGYFDADPGARAQWARLAPEQSDGWRHHEPLYFADVARAFAAAKLEFVGGADPRPTAPPLTAPQRDFLGQVADPVLRETLLDFIRNTGYRADLFVRGARPVHPLRRQSWLARCDQTLLALTTTRTAHELE</sequence>
<evidence type="ECO:0000259" key="1">
    <source>
        <dbReference type="Pfam" id="PF10119"/>
    </source>
</evidence>
<dbReference type="SUPFAM" id="SSF53335">
    <property type="entry name" value="S-adenosyl-L-methionine-dependent methyltransferases"/>
    <property type="match status" value="1"/>
</dbReference>
<name>A0A6L6PRH5_9BURK</name>
<dbReference type="Pfam" id="PF10119">
    <property type="entry name" value="MethyTransf_Reg"/>
    <property type="match status" value="1"/>
</dbReference>
<keyword evidence="3" id="KW-1185">Reference proteome</keyword>